<evidence type="ECO:0000313" key="9">
    <source>
        <dbReference type="EMBL" id="KAI5079597.1"/>
    </source>
</evidence>
<keyword evidence="2" id="KW-0819">tRNA processing</keyword>
<dbReference type="GO" id="GO:0009982">
    <property type="term" value="F:pseudouridine synthase activity"/>
    <property type="evidence" value="ECO:0007669"/>
    <property type="project" value="InterPro"/>
</dbReference>
<dbReference type="InterPro" id="IPR020103">
    <property type="entry name" value="PsdUridine_synth_cat_dom_sf"/>
</dbReference>
<evidence type="ECO:0000256" key="1">
    <source>
        <dbReference type="ARBA" id="ARBA00009375"/>
    </source>
</evidence>
<gene>
    <name evidence="9" type="ORF">GOP47_0005076</name>
</gene>
<sequence length="531" mass="59875">MSIPATRAGGATASAFSTTFRGSCSIWQGEYTTQCLRSRRWMCSLGTSVPQTVSPSSLSQCKSIKRKVALWVGYVGTDYKGLQIQRTSAAGQTIEQELETAIFRAGGILESNFGSLEKVGWMRSSRTDKGVHSLSTVISLKIEVNPEAWGCNDDGIGFADKINQYLPRTIKIFGIAPVNKSFDPRRGCRTRTYRYLLPSAAVGVTESTSIEEVQQHISRFQIILSSFVGHYPYHNYTIRSQYRKKSSASNKKDSMKHDIKQEDSQLPLSVSDYSSDEDESCNDELSSLPVLSTSTSPKQADELSSPPPKIFWLHEINIADKIFSAHFRTVFSFTCGGLQNFKGLQFLELNVHGESFMLHQIRKMIGTAVAVMRDVLPLDVIPISLSCSARVVLPIAPSEGLFLASNDFYPFRTLLRPRGAPQMENLPKLEMSAKVLERKEKFWHDVLRPHMVDLLQNNKALWEGWLELLERRRICESEMQPVRRAWSEWRLQVERQKMGQKASMENGEKVGDAVFRMVDSKDHKTDLTNPL</sequence>
<feature type="compositionally biased region" description="Low complexity" evidence="7">
    <location>
        <begin position="283"/>
        <end position="297"/>
    </location>
</feature>
<evidence type="ECO:0000256" key="3">
    <source>
        <dbReference type="ARBA" id="ARBA00023235"/>
    </source>
</evidence>
<keyword evidence="3" id="KW-0413">Isomerase</keyword>
<dbReference type="GO" id="GO:0003723">
    <property type="term" value="F:RNA binding"/>
    <property type="evidence" value="ECO:0007669"/>
    <property type="project" value="InterPro"/>
</dbReference>
<dbReference type="Pfam" id="PF01416">
    <property type="entry name" value="PseudoU_synth_1"/>
    <property type="match status" value="1"/>
</dbReference>
<feature type="active site" description="Nucleophile" evidence="5">
    <location>
        <position position="128"/>
    </location>
</feature>
<keyword evidence="10" id="KW-1185">Reference proteome</keyword>
<dbReference type="FunFam" id="3.30.70.580:FF:000002">
    <property type="entry name" value="tRNA pseudouridine synthase"/>
    <property type="match status" value="1"/>
</dbReference>
<comment type="similarity">
    <text evidence="1">Belongs to the tRNA pseudouridine synthase TruA family.</text>
</comment>
<evidence type="ECO:0000256" key="6">
    <source>
        <dbReference type="PIRSR" id="PIRSR641708-2"/>
    </source>
</evidence>
<dbReference type="InterPro" id="IPR020097">
    <property type="entry name" value="PsdUridine_synth_TruA_a/b_dom"/>
</dbReference>
<organism evidence="9 10">
    <name type="scientific">Adiantum capillus-veneris</name>
    <name type="common">Maidenhair fern</name>
    <dbReference type="NCBI Taxonomy" id="13818"/>
    <lineage>
        <taxon>Eukaryota</taxon>
        <taxon>Viridiplantae</taxon>
        <taxon>Streptophyta</taxon>
        <taxon>Embryophyta</taxon>
        <taxon>Tracheophyta</taxon>
        <taxon>Polypodiopsida</taxon>
        <taxon>Polypodiidae</taxon>
        <taxon>Polypodiales</taxon>
        <taxon>Pteridineae</taxon>
        <taxon>Pteridaceae</taxon>
        <taxon>Vittarioideae</taxon>
        <taxon>Adiantum</taxon>
    </lineage>
</organism>
<evidence type="ECO:0000256" key="5">
    <source>
        <dbReference type="PIRSR" id="PIRSR641708-1"/>
    </source>
</evidence>
<accession>A0A9D4ZMW7</accession>
<evidence type="ECO:0000256" key="2">
    <source>
        <dbReference type="ARBA" id="ARBA00022694"/>
    </source>
</evidence>
<dbReference type="InterPro" id="IPR041708">
    <property type="entry name" value="PUS1/PUS2-like"/>
</dbReference>
<feature type="region of interest" description="Disordered" evidence="7">
    <location>
        <begin position="244"/>
        <end position="305"/>
    </location>
</feature>
<dbReference type="InterPro" id="IPR020094">
    <property type="entry name" value="TruA/RsuA/RluB/E/F_N"/>
</dbReference>
<dbReference type="Gene3D" id="3.30.70.660">
    <property type="entry name" value="Pseudouridine synthase I, catalytic domain, C-terminal subdomain"/>
    <property type="match status" value="1"/>
</dbReference>
<comment type="caution">
    <text evidence="9">The sequence shown here is derived from an EMBL/GenBank/DDBJ whole genome shotgun (WGS) entry which is preliminary data.</text>
</comment>
<comment type="catalytic activity">
    <reaction evidence="4">
        <text>a uridine in tRNA = a pseudouridine in tRNA</text>
        <dbReference type="Rhea" id="RHEA:54572"/>
        <dbReference type="Rhea" id="RHEA-COMP:13339"/>
        <dbReference type="Rhea" id="RHEA-COMP:13934"/>
        <dbReference type="ChEBI" id="CHEBI:65314"/>
        <dbReference type="ChEBI" id="CHEBI:65315"/>
    </reaction>
</comment>
<dbReference type="CDD" id="cd02568">
    <property type="entry name" value="PseudoU_synth_PUS1_PUS2"/>
    <property type="match status" value="1"/>
</dbReference>
<feature type="binding site" evidence="6">
    <location>
        <position position="193"/>
    </location>
    <ligand>
        <name>substrate</name>
    </ligand>
</feature>
<dbReference type="PANTHER" id="PTHR11142:SF9">
    <property type="entry name" value="TRNA PSEUDOURIDINE SYNTHASE-RELATED"/>
    <property type="match status" value="1"/>
</dbReference>
<dbReference type="EMBL" id="JABFUD020000005">
    <property type="protein sequence ID" value="KAI5079597.1"/>
    <property type="molecule type" value="Genomic_DNA"/>
</dbReference>
<evidence type="ECO:0000313" key="10">
    <source>
        <dbReference type="Proteomes" id="UP000886520"/>
    </source>
</evidence>
<dbReference type="AlphaFoldDB" id="A0A9D4ZMW7"/>
<dbReference type="OrthoDB" id="10256309at2759"/>
<reference evidence="9 10" key="1">
    <citation type="submission" date="2021-01" db="EMBL/GenBank/DDBJ databases">
        <title>Adiantum capillus-veneris genome.</title>
        <authorList>
            <person name="Fang Y."/>
            <person name="Liao Q."/>
        </authorList>
    </citation>
    <scope>NUCLEOTIDE SEQUENCE [LARGE SCALE GENOMIC DNA]</scope>
    <source>
        <strain evidence="9">H3</strain>
        <tissue evidence="9">Leaf</tissue>
    </source>
</reference>
<evidence type="ECO:0000256" key="4">
    <source>
        <dbReference type="ARBA" id="ARBA00036943"/>
    </source>
</evidence>
<feature type="domain" description="Pseudouridine synthase I TruA alpha/beta" evidence="8">
    <location>
        <begin position="345"/>
        <end position="405"/>
    </location>
</feature>
<feature type="compositionally biased region" description="Basic and acidic residues" evidence="7">
    <location>
        <begin position="250"/>
        <end position="263"/>
    </location>
</feature>
<evidence type="ECO:0000256" key="7">
    <source>
        <dbReference type="SAM" id="MobiDB-lite"/>
    </source>
</evidence>
<dbReference type="GO" id="GO:0005634">
    <property type="term" value="C:nucleus"/>
    <property type="evidence" value="ECO:0007669"/>
    <property type="project" value="TreeGrafter"/>
</dbReference>
<dbReference type="InterPro" id="IPR001406">
    <property type="entry name" value="PsdUridine_synth_TruA"/>
</dbReference>
<dbReference type="Gene3D" id="3.30.70.580">
    <property type="entry name" value="Pseudouridine synthase I, catalytic domain, N-terminal subdomain"/>
    <property type="match status" value="1"/>
</dbReference>
<dbReference type="InterPro" id="IPR020095">
    <property type="entry name" value="PsdUridine_synth_TruA_C"/>
</dbReference>
<protein>
    <recommendedName>
        <fullName evidence="8">Pseudouridine synthase I TruA alpha/beta domain-containing protein</fullName>
    </recommendedName>
</protein>
<dbReference type="GO" id="GO:1990481">
    <property type="term" value="P:mRNA pseudouridine synthesis"/>
    <property type="evidence" value="ECO:0007669"/>
    <property type="project" value="TreeGrafter"/>
</dbReference>
<dbReference type="Proteomes" id="UP000886520">
    <property type="component" value="Chromosome 5"/>
</dbReference>
<dbReference type="SUPFAM" id="SSF55120">
    <property type="entry name" value="Pseudouridine synthase"/>
    <property type="match status" value="2"/>
</dbReference>
<dbReference type="GO" id="GO:0031119">
    <property type="term" value="P:tRNA pseudouridine synthesis"/>
    <property type="evidence" value="ECO:0007669"/>
    <property type="project" value="InterPro"/>
</dbReference>
<name>A0A9D4ZMW7_ADICA</name>
<proteinExistence type="inferred from homology"/>
<evidence type="ECO:0000259" key="8">
    <source>
        <dbReference type="Pfam" id="PF01416"/>
    </source>
</evidence>
<dbReference type="PANTHER" id="PTHR11142">
    <property type="entry name" value="PSEUDOURIDYLATE SYNTHASE"/>
    <property type="match status" value="1"/>
</dbReference>